<dbReference type="InterPro" id="IPR046733">
    <property type="entry name" value="DUF6625"/>
</dbReference>
<name>A0ABR9D5K9_9GAMM</name>
<gene>
    <name evidence="1" type="ORF">IE877_21450</name>
</gene>
<dbReference type="Pfam" id="PF20330">
    <property type="entry name" value="DUF6625"/>
    <property type="match status" value="1"/>
</dbReference>
<comment type="caution">
    <text evidence="1">The sequence shown here is derived from an EMBL/GenBank/DDBJ whole genome shotgun (WGS) entry which is preliminary data.</text>
</comment>
<evidence type="ECO:0000313" key="2">
    <source>
        <dbReference type="Proteomes" id="UP000652176"/>
    </source>
</evidence>
<sequence>MVFGDLTPVVEVAKQAQYVKIFRRGHLTLYKNSKENNGVYKNIVDSLSYRDIFSSENFFNFDETNGIDKIFATMGLPVFREELIADINPKSPFLYMTAHPNHWGQYFIWSHGKLLCKNGTGEDNEYIYIHFQKRKMAEHYCITIEVPPKILINQFGLFGAKSGLQSRINRILVYFPNLVHLRRFFLPRIVKFIKSKHAA</sequence>
<evidence type="ECO:0000313" key="1">
    <source>
        <dbReference type="EMBL" id="MBD9358409.1"/>
    </source>
</evidence>
<proteinExistence type="predicted"/>
<reference evidence="1 2" key="1">
    <citation type="submission" date="2020-09" db="EMBL/GenBank/DDBJ databases">
        <title>Methylomonas albis sp. nov. and Methylomonas fluvii sp. nov.: Two cold-adapted methanotrophs from the River Elbe and an amended description of Methylovulum psychrotolerans strain Eb1.</title>
        <authorList>
            <person name="Bussmann I.K."/>
            <person name="Klings K.-W."/>
            <person name="Warnstedt J."/>
            <person name="Hoppert M."/>
            <person name="Saborowski A."/>
            <person name="Horn F."/>
            <person name="Liebner S."/>
        </authorList>
    </citation>
    <scope>NUCLEOTIDE SEQUENCE [LARGE SCALE GENOMIC DNA]</scope>
    <source>
        <strain evidence="1 2">EbA</strain>
    </source>
</reference>
<accession>A0ABR9D5K9</accession>
<organism evidence="1 2">
    <name type="scientific">Methylomonas albis</name>
    <dbReference type="NCBI Taxonomy" id="1854563"/>
    <lineage>
        <taxon>Bacteria</taxon>
        <taxon>Pseudomonadati</taxon>
        <taxon>Pseudomonadota</taxon>
        <taxon>Gammaproteobacteria</taxon>
        <taxon>Methylococcales</taxon>
        <taxon>Methylococcaceae</taxon>
        <taxon>Methylomonas</taxon>
    </lineage>
</organism>
<keyword evidence="2" id="KW-1185">Reference proteome</keyword>
<dbReference type="EMBL" id="JACXSS010000001">
    <property type="protein sequence ID" value="MBD9358409.1"/>
    <property type="molecule type" value="Genomic_DNA"/>
</dbReference>
<protein>
    <submittedName>
        <fullName evidence="1">Uncharacterized protein</fullName>
    </submittedName>
</protein>
<dbReference type="Proteomes" id="UP000652176">
    <property type="component" value="Unassembled WGS sequence"/>
</dbReference>